<dbReference type="GO" id="GO:0003677">
    <property type="term" value="F:DNA binding"/>
    <property type="evidence" value="ECO:0007669"/>
    <property type="project" value="InterPro"/>
</dbReference>
<protein>
    <submittedName>
        <fullName evidence="3">Helix-hairpin-helix domain-containing protein</fullName>
    </submittedName>
</protein>
<evidence type="ECO:0000313" key="3">
    <source>
        <dbReference type="EMBL" id="QTH71967.1"/>
    </source>
</evidence>
<dbReference type="PANTHER" id="PTHR21180:SF32">
    <property type="entry name" value="ENDONUCLEASE_EXONUCLEASE_PHOSPHATASE FAMILY DOMAIN-CONTAINING PROTEIN 1"/>
    <property type="match status" value="1"/>
</dbReference>
<dbReference type="InterPro" id="IPR010994">
    <property type="entry name" value="RuvA_2-like"/>
</dbReference>
<feature type="signal peptide" evidence="1">
    <location>
        <begin position="1"/>
        <end position="24"/>
    </location>
</feature>
<dbReference type="PANTHER" id="PTHR21180">
    <property type="entry name" value="ENDONUCLEASE/EXONUCLEASE/PHOSPHATASE FAMILY DOMAIN-CONTAINING PROTEIN 1"/>
    <property type="match status" value="1"/>
</dbReference>
<dbReference type="SMART" id="SM00278">
    <property type="entry name" value="HhH1"/>
    <property type="match status" value="2"/>
</dbReference>
<dbReference type="KEGG" id="pxi:J5O05_03345"/>
<gene>
    <name evidence="3" type="ORF">J5O05_03345</name>
</gene>
<dbReference type="Proteomes" id="UP000664904">
    <property type="component" value="Chromosome"/>
</dbReference>
<dbReference type="RefSeq" id="WP_208843590.1">
    <property type="nucleotide sequence ID" value="NZ_CP072133.1"/>
</dbReference>
<dbReference type="NCBIfam" id="TIGR00426">
    <property type="entry name" value="competence protein ComEA helix-hairpin-helix repeat region"/>
    <property type="match status" value="1"/>
</dbReference>
<dbReference type="GO" id="GO:0006281">
    <property type="term" value="P:DNA repair"/>
    <property type="evidence" value="ECO:0007669"/>
    <property type="project" value="InterPro"/>
</dbReference>
<proteinExistence type="predicted"/>
<feature type="chain" id="PRO_5037606788" evidence="1">
    <location>
        <begin position="25"/>
        <end position="101"/>
    </location>
</feature>
<dbReference type="GO" id="GO:0015627">
    <property type="term" value="C:type II protein secretion system complex"/>
    <property type="evidence" value="ECO:0007669"/>
    <property type="project" value="TreeGrafter"/>
</dbReference>
<evidence type="ECO:0000313" key="4">
    <source>
        <dbReference type="Proteomes" id="UP000664904"/>
    </source>
</evidence>
<keyword evidence="1" id="KW-0732">Signal</keyword>
<dbReference type="EMBL" id="CP072133">
    <property type="protein sequence ID" value="QTH71967.1"/>
    <property type="molecule type" value="Genomic_DNA"/>
</dbReference>
<keyword evidence="4" id="KW-1185">Reference proteome</keyword>
<dbReference type="GO" id="GO:0015628">
    <property type="term" value="P:protein secretion by the type II secretion system"/>
    <property type="evidence" value="ECO:0007669"/>
    <property type="project" value="TreeGrafter"/>
</dbReference>
<dbReference type="SUPFAM" id="SSF47781">
    <property type="entry name" value="RuvA domain 2-like"/>
    <property type="match status" value="1"/>
</dbReference>
<accession>A0A975HLI4</accession>
<evidence type="ECO:0000259" key="2">
    <source>
        <dbReference type="SMART" id="SM00278"/>
    </source>
</evidence>
<feature type="domain" description="Helix-hairpin-helix DNA-binding motif class 1" evidence="2">
    <location>
        <begin position="49"/>
        <end position="68"/>
    </location>
</feature>
<dbReference type="Gene3D" id="1.10.150.320">
    <property type="entry name" value="Photosystem II 12 kDa extrinsic protein"/>
    <property type="match status" value="1"/>
</dbReference>
<dbReference type="InterPro" id="IPR003583">
    <property type="entry name" value="Hlx-hairpin-Hlx_DNA-bd_motif"/>
</dbReference>
<evidence type="ECO:0000256" key="1">
    <source>
        <dbReference type="SAM" id="SignalP"/>
    </source>
</evidence>
<dbReference type="InterPro" id="IPR051675">
    <property type="entry name" value="Endo/Exo/Phosphatase_dom_1"/>
</dbReference>
<reference evidence="3" key="1">
    <citation type="submission" date="2021-03" db="EMBL/GenBank/DDBJ databases">
        <title>Complete Genome of Pseudoalteromonas xiamenensis STKMTI.2, a new potential marine bacterium producing anti-Vibrio compounds.</title>
        <authorList>
            <person name="Handayani D.P."/>
            <person name="Isnansetyo A."/>
            <person name="Istiqomah I."/>
            <person name="Jumina J."/>
        </authorList>
    </citation>
    <scope>NUCLEOTIDE SEQUENCE</scope>
    <source>
        <strain evidence="3">STKMTI.2</strain>
    </source>
</reference>
<sequence length="101" mass="11154">MNLIKVISLIFILSALQPLFPVEANEQEMVSDSSQMQPLKINLNTADLTMLTQLPGIGEKKAQAILDKRLELGEFNNLDDLLLVKGIGPKLVDKLRGVVEL</sequence>
<dbReference type="AlphaFoldDB" id="A0A975HLI4"/>
<name>A0A975HLI4_9GAMM</name>
<dbReference type="Pfam" id="PF12836">
    <property type="entry name" value="HHH_3"/>
    <property type="match status" value="1"/>
</dbReference>
<organism evidence="3 4">
    <name type="scientific">Pseudoalteromonas xiamenensis</name>
    <dbReference type="NCBI Taxonomy" id="882626"/>
    <lineage>
        <taxon>Bacteria</taxon>
        <taxon>Pseudomonadati</taxon>
        <taxon>Pseudomonadota</taxon>
        <taxon>Gammaproteobacteria</taxon>
        <taxon>Alteromonadales</taxon>
        <taxon>Pseudoalteromonadaceae</taxon>
        <taxon>Pseudoalteromonas</taxon>
    </lineage>
</organism>
<feature type="domain" description="Helix-hairpin-helix DNA-binding motif class 1" evidence="2">
    <location>
        <begin position="79"/>
        <end position="98"/>
    </location>
</feature>
<dbReference type="InterPro" id="IPR004509">
    <property type="entry name" value="Competence_ComEA_HhH"/>
</dbReference>